<keyword evidence="3" id="KW-0812">Transmembrane</keyword>
<dbReference type="Pfam" id="PF00657">
    <property type="entry name" value="Lipase_GDSL"/>
    <property type="match status" value="1"/>
</dbReference>
<evidence type="ECO:0000256" key="3">
    <source>
        <dbReference type="SAM" id="Phobius"/>
    </source>
</evidence>
<dbReference type="Proteomes" id="UP000815325">
    <property type="component" value="Unassembled WGS sequence"/>
</dbReference>
<accession>A0ABQ7G8Y9</accession>
<keyword evidence="6" id="KW-1185">Reference proteome</keyword>
<gene>
    <name evidence="5" type="ORF">DUNSADRAFT_13650</name>
</gene>
<evidence type="ECO:0000256" key="2">
    <source>
        <dbReference type="ARBA" id="ARBA00022801"/>
    </source>
</evidence>
<protein>
    <submittedName>
        <fullName evidence="5">Uncharacterized protein</fullName>
    </submittedName>
</protein>
<keyword evidence="3" id="KW-1133">Transmembrane helix</keyword>
<keyword evidence="4" id="KW-0732">Signal</keyword>
<proteinExistence type="inferred from homology"/>
<dbReference type="PANTHER" id="PTHR45648:SF22">
    <property type="entry name" value="GDSL LIPASE_ACYLHYDROLASE FAMILY PROTEIN (AFU_ORTHOLOGUE AFUA_4G14700)"/>
    <property type="match status" value="1"/>
</dbReference>
<evidence type="ECO:0000256" key="1">
    <source>
        <dbReference type="ARBA" id="ARBA00008668"/>
    </source>
</evidence>
<dbReference type="EMBL" id="MU069980">
    <property type="protein sequence ID" value="KAF5831063.1"/>
    <property type="molecule type" value="Genomic_DNA"/>
</dbReference>
<comment type="caution">
    <text evidence="5">The sequence shown here is derived from an EMBL/GenBank/DDBJ whole genome shotgun (WGS) entry which is preliminary data.</text>
</comment>
<evidence type="ECO:0000256" key="4">
    <source>
        <dbReference type="SAM" id="SignalP"/>
    </source>
</evidence>
<feature type="chain" id="PRO_5046653613" evidence="4">
    <location>
        <begin position="25"/>
        <end position="384"/>
    </location>
</feature>
<sequence length="384" mass="41797">MLRSRGMLSLVLFLGGTFLSATLAAPPLVIFGDSLSDQGNRAQQFENANFNFPAFYYKSSRWSNGPVWNDYFDESMTEATDPAVEKRVVANYAFGSSQACRAADGIDGIPAAPKLSAQIETFLSGQPPLRLNNAPSSGPWEDLGGAGPIDFAIAIGSNDFFARLLALRDPSFDDVVELLTDFEDDVIKCVVSGVEQLLSGLPRGQQSTMMVAGLTKISGVPALSESLVKEGLGVVIENAREDYNLKLQDELGKMSVRDNTTLVYLDLSSMEDDAKQRARIDEAPLQPVEQLEGRCLETDFPGNKRNPTSNINPDNLDTCDDHFFYDKAHPTEPVHRFFGQQIAAAFANPKDNRYTSSAAHGFHHFFSLIALLSSIGIACLVVGV</sequence>
<dbReference type="InterPro" id="IPR036514">
    <property type="entry name" value="SGNH_hydro_sf"/>
</dbReference>
<keyword evidence="3" id="KW-0472">Membrane</keyword>
<feature type="transmembrane region" description="Helical" evidence="3">
    <location>
        <begin position="362"/>
        <end position="383"/>
    </location>
</feature>
<name>A0ABQ7G8Y9_DUNSA</name>
<dbReference type="InterPro" id="IPR001087">
    <property type="entry name" value="GDSL"/>
</dbReference>
<organism evidence="5 6">
    <name type="scientific">Dunaliella salina</name>
    <name type="common">Green alga</name>
    <name type="synonym">Protococcus salinus</name>
    <dbReference type="NCBI Taxonomy" id="3046"/>
    <lineage>
        <taxon>Eukaryota</taxon>
        <taxon>Viridiplantae</taxon>
        <taxon>Chlorophyta</taxon>
        <taxon>core chlorophytes</taxon>
        <taxon>Chlorophyceae</taxon>
        <taxon>CS clade</taxon>
        <taxon>Chlamydomonadales</taxon>
        <taxon>Dunaliellaceae</taxon>
        <taxon>Dunaliella</taxon>
    </lineage>
</organism>
<dbReference type="InterPro" id="IPR051058">
    <property type="entry name" value="GDSL_Est/Lipase"/>
</dbReference>
<reference evidence="5" key="1">
    <citation type="submission" date="2017-08" db="EMBL/GenBank/DDBJ databases">
        <authorList>
            <person name="Polle J.E."/>
            <person name="Barry K."/>
            <person name="Cushman J."/>
            <person name="Schmutz J."/>
            <person name="Tran D."/>
            <person name="Hathwaick L.T."/>
            <person name="Yim W.C."/>
            <person name="Jenkins J."/>
            <person name="Mckie-Krisberg Z.M."/>
            <person name="Prochnik S."/>
            <person name="Lindquist E."/>
            <person name="Dockter R.B."/>
            <person name="Adam C."/>
            <person name="Molina H."/>
            <person name="Bunkerborg J."/>
            <person name="Jin E."/>
            <person name="Buchheim M."/>
            <person name="Magnuson J."/>
        </authorList>
    </citation>
    <scope>NUCLEOTIDE SEQUENCE</scope>
    <source>
        <strain evidence="5">CCAP 19/18</strain>
    </source>
</reference>
<dbReference type="Gene3D" id="3.40.50.1110">
    <property type="entry name" value="SGNH hydrolase"/>
    <property type="match status" value="1"/>
</dbReference>
<dbReference type="PANTHER" id="PTHR45648">
    <property type="entry name" value="GDSL LIPASE/ACYLHYDROLASE FAMILY PROTEIN (AFU_ORTHOLOGUE AFUA_4G14700)"/>
    <property type="match status" value="1"/>
</dbReference>
<feature type="signal peptide" evidence="4">
    <location>
        <begin position="1"/>
        <end position="24"/>
    </location>
</feature>
<evidence type="ECO:0000313" key="5">
    <source>
        <dbReference type="EMBL" id="KAF5831063.1"/>
    </source>
</evidence>
<comment type="similarity">
    <text evidence="1">Belongs to the 'GDSL' lipolytic enzyme family.</text>
</comment>
<evidence type="ECO:0000313" key="6">
    <source>
        <dbReference type="Proteomes" id="UP000815325"/>
    </source>
</evidence>
<keyword evidence="2" id="KW-0378">Hydrolase</keyword>